<name>A0A9K3D636_9EUKA</name>
<keyword evidence="1" id="KW-1133">Transmembrane helix</keyword>
<keyword evidence="1" id="KW-0812">Transmembrane</keyword>
<proteinExistence type="predicted"/>
<gene>
    <name evidence="2" type="ORF">KIPB_011176</name>
</gene>
<keyword evidence="1" id="KW-0472">Membrane</keyword>
<accession>A0A9K3D636</accession>
<evidence type="ECO:0000313" key="2">
    <source>
        <dbReference type="EMBL" id="GIQ88836.1"/>
    </source>
</evidence>
<comment type="caution">
    <text evidence="2">The sequence shown here is derived from an EMBL/GenBank/DDBJ whole genome shotgun (WGS) entry which is preliminary data.</text>
</comment>
<dbReference type="EMBL" id="BDIP01004437">
    <property type="protein sequence ID" value="GIQ88836.1"/>
    <property type="molecule type" value="Genomic_DNA"/>
</dbReference>
<sequence length="164" mass="18916">MFYAVPFLMTLSVCIDVRDMYTDTIETEGTFIQWIWFIGVTVCRIFVPVLELSLLVAAIHCVMYAILFSKQGYRTKTSNMNIGVFYCEIIIIWTFGIVLSVYAIGQLQDTPGDRFSTEWIAYVLDLQETLRAITYQWPSVFRAVMLVYCCLPCVQYAILIPELI</sequence>
<keyword evidence="3" id="KW-1185">Reference proteome</keyword>
<protein>
    <submittedName>
        <fullName evidence="2">Uncharacterized protein</fullName>
    </submittedName>
</protein>
<reference evidence="2 3" key="1">
    <citation type="journal article" date="2018" name="PLoS ONE">
        <title>The draft genome of Kipferlia bialata reveals reductive genome evolution in fornicate parasites.</title>
        <authorList>
            <person name="Tanifuji G."/>
            <person name="Takabayashi S."/>
            <person name="Kume K."/>
            <person name="Takagi M."/>
            <person name="Nakayama T."/>
            <person name="Kamikawa R."/>
            <person name="Inagaki Y."/>
            <person name="Hashimoto T."/>
        </authorList>
    </citation>
    <scope>NUCLEOTIDE SEQUENCE [LARGE SCALE GENOMIC DNA]</scope>
    <source>
        <strain evidence="2">NY0173</strain>
    </source>
</reference>
<organism evidence="2 3">
    <name type="scientific">Kipferlia bialata</name>
    <dbReference type="NCBI Taxonomy" id="797122"/>
    <lineage>
        <taxon>Eukaryota</taxon>
        <taxon>Metamonada</taxon>
        <taxon>Carpediemonas-like organisms</taxon>
        <taxon>Kipferlia</taxon>
    </lineage>
</organism>
<dbReference type="AlphaFoldDB" id="A0A9K3D636"/>
<feature type="transmembrane region" description="Helical" evidence="1">
    <location>
        <begin position="79"/>
        <end position="104"/>
    </location>
</feature>
<feature type="non-terminal residue" evidence="2">
    <location>
        <position position="1"/>
    </location>
</feature>
<feature type="transmembrane region" description="Helical" evidence="1">
    <location>
        <begin position="140"/>
        <end position="159"/>
    </location>
</feature>
<evidence type="ECO:0000256" key="1">
    <source>
        <dbReference type="SAM" id="Phobius"/>
    </source>
</evidence>
<dbReference type="Proteomes" id="UP000265618">
    <property type="component" value="Unassembled WGS sequence"/>
</dbReference>
<feature type="transmembrane region" description="Helical" evidence="1">
    <location>
        <begin position="34"/>
        <end position="67"/>
    </location>
</feature>
<evidence type="ECO:0000313" key="3">
    <source>
        <dbReference type="Proteomes" id="UP000265618"/>
    </source>
</evidence>